<dbReference type="GeneID" id="30410882"/>
<dbReference type="EMBL" id="LT607756">
    <property type="protein sequence ID" value="SCG84606.1"/>
    <property type="molecule type" value="Genomic_DNA"/>
</dbReference>
<protein>
    <submittedName>
        <fullName evidence="2">UPF0145 protein</fullName>
    </submittedName>
</protein>
<gene>
    <name evidence="2" type="ORF">MCBB_0017</name>
</gene>
<reference evidence="2 3" key="1">
    <citation type="submission" date="2016-08" db="EMBL/GenBank/DDBJ databases">
        <authorList>
            <person name="Seilhamer J.J."/>
        </authorList>
    </citation>
    <scope>NUCLEOTIDE SEQUENCE [LARGE SCALE GENOMIC DNA]</scope>
    <source>
        <strain evidence="2">Buetzberg</strain>
    </source>
</reference>
<dbReference type="KEGG" id="mcub:MCBB_0017"/>
<dbReference type="AlphaFoldDB" id="A0A1D3KZ64"/>
<accession>A0A1D3KZ64</accession>
<keyword evidence="1" id="KW-0472">Membrane</keyword>
<evidence type="ECO:0000256" key="1">
    <source>
        <dbReference type="SAM" id="Phobius"/>
    </source>
</evidence>
<evidence type="ECO:0000313" key="2">
    <source>
        <dbReference type="EMBL" id="SCG84606.1"/>
    </source>
</evidence>
<dbReference type="SUPFAM" id="SSF117782">
    <property type="entry name" value="YbjQ-like"/>
    <property type="match status" value="1"/>
</dbReference>
<keyword evidence="1" id="KW-1133">Transmembrane helix</keyword>
<dbReference type="PANTHER" id="PTHR34068">
    <property type="entry name" value="UPF0145 PROTEIN YBJQ"/>
    <property type="match status" value="1"/>
</dbReference>
<sequence>MTDSKKNHLMEKRWALAAIGLGFLVGFVSAFLCVALHLVIFGFNIMYIVSPLLAGFVETFIARKKYGRSTGAISALLTFLLINIYGWFLPGWYYPKEPVTLSFITLIAIILTIQAAFPILVNYILFVVVMDTFRRVVELPSRLGRKPQDVEGEKIGVPSADEPFLDELDNPLLSVPDLEGRKINRYVGLVGGEAVAPEKESEKLISKISSIVEPVQLEGMELGEAKKLAISRMLDEARSIGANTVTDVLIDYVSMGGLQGSALIVTATGTAVVCE</sequence>
<feature type="transmembrane region" description="Helical" evidence="1">
    <location>
        <begin position="99"/>
        <end position="125"/>
    </location>
</feature>
<keyword evidence="3" id="KW-1185">Reference proteome</keyword>
<dbReference type="PATRIC" id="fig|129848.4.peg.17"/>
<dbReference type="Pfam" id="PF01906">
    <property type="entry name" value="YbjQ_1"/>
    <property type="match status" value="1"/>
</dbReference>
<name>A0A1D3KZ64_9EURY</name>
<dbReference type="InterPro" id="IPR035439">
    <property type="entry name" value="UPF0145_dom_sf"/>
</dbReference>
<feature type="transmembrane region" description="Helical" evidence="1">
    <location>
        <begin position="40"/>
        <end position="61"/>
    </location>
</feature>
<dbReference type="PANTHER" id="PTHR34068:SF1">
    <property type="entry name" value="UPF0145 PROTEIN YBJQ"/>
    <property type="match status" value="1"/>
</dbReference>
<dbReference type="RefSeq" id="WP_231916372.1">
    <property type="nucleotide sequence ID" value="NZ_LT607756.1"/>
</dbReference>
<evidence type="ECO:0000313" key="3">
    <source>
        <dbReference type="Proteomes" id="UP000094707"/>
    </source>
</evidence>
<organism evidence="2 3">
    <name type="scientific">Methanobacterium congolense</name>
    <dbReference type="NCBI Taxonomy" id="118062"/>
    <lineage>
        <taxon>Archaea</taxon>
        <taxon>Methanobacteriati</taxon>
        <taxon>Methanobacteriota</taxon>
        <taxon>Methanomada group</taxon>
        <taxon>Methanobacteria</taxon>
        <taxon>Methanobacteriales</taxon>
        <taxon>Methanobacteriaceae</taxon>
        <taxon>Methanobacterium</taxon>
    </lineage>
</organism>
<feature type="transmembrane region" description="Helical" evidence="1">
    <location>
        <begin position="73"/>
        <end position="93"/>
    </location>
</feature>
<dbReference type="InterPro" id="IPR002765">
    <property type="entry name" value="UPF0145_YbjQ-like"/>
</dbReference>
<keyword evidence="1" id="KW-0812">Transmembrane</keyword>
<proteinExistence type="predicted"/>
<dbReference type="Proteomes" id="UP000094707">
    <property type="component" value="Chromosome I"/>
</dbReference>
<dbReference type="Gene3D" id="3.30.110.70">
    <property type="entry name" value="Hypothetical protein apc22750. Chain B"/>
    <property type="match status" value="1"/>
</dbReference>